<keyword evidence="4 9" id="KW-0812">Transmembrane</keyword>
<accession>A0A3M6VEJ0</accession>
<sequence>MSDKQVPPFSLDTPRHDTSTYVGRWHKFAELVSPKWLFLSSEQIQHSKQTLEDFRNGVLPPGQFNDVELWNLRQGENRLTLCFSQLLAYEAAVHPQTGDTVPALFRLSAFVPVNIPICVGMLLAPPTLKNTIFWQWVNQSYSAGFNYANRNASSEQDNLTILSTFSPIKSKLFTKSHPITYDCYPESYATATVVSCTTAVGLGKMVQNAKRLSPSTRSFLGTMVPFVAVASAGAFNAVSMRFNEFQEGIDIMDEHGDVHGRSVAAGRQSLGQVALTRIALPMPILLLPPYLFGVMKKTNIMPNGKYPKLAAELVVLTLCLWGAMPSAVALFPQMGSISADNVEEEFQSRLDRHGQPIRHFLYNKGI</sequence>
<protein>
    <recommendedName>
        <fullName evidence="12">Sidoreflexin</fullName>
    </recommendedName>
</protein>
<evidence type="ECO:0000256" key="1">
    <source>
        <dbReference type="ARBA" id="ARBA00004225"/>
    </source>
</evidence>
<dbReference type="VEuPathDB" id="FungiDB:DD237_005730"/>
<dbReference type="Pfam" id="PF03820">
    <property type="entry name" value="SFXNs"/>
    <property type="match status" value="2"/>
</dbReference>
<comment type="caution">
    <text evidence="10">The sequence shown here is derived from an EMBL/GenBank/DDBJ whole genome shotgun (WGS) entry which is preliminary data.</text>
</comment>
<dbReference type="STRING" id="542832.A0A3M6VEJ0"/>
<name>A0A3M6VEJ0_9STRA</name>
<comment type="subcellular location">
    <subcellularLocation>
        <location evidence="1">Mitochondrion membrane</location>
        <topology evidence="1">Multi-pass membrane protein</topology>
    </subcellularLocation>
</comment>
<dbReference type="GO" id="GO:0006865">
    <property type="term" value="P:amino acid transport"/>
    <property type="evidence" value="ECO:0007669"/>
    <property type="project" value="UniProtKB-KW"/>
</dbReference>
<evidence type="ECO:0008006" key="12">
    <source>
        <dbReference type="Google" id="ProtNLM"/>
    </source>
</evidence>
<dbReference type="AlphaFoldDB" id="A0A3M6VEJ0"/>
<dbReference type="GO" id="GO:1990542">
    <property type="term" value="P:mitochondrial transmembrane transport"/>
    <property type="evidence" value="ECO:0007669"/>
    <property type="project" value="TreeGrafter"/>
</dbReference>
<dbReference type="InterPro" id="IPR004686">
    <property type="entry name" value="Mtc"/>
</dbReference>
<dbReference type="PANTHER" id="PTHR11153:SF6">
    <property type="entry name" value="SIDEROFLEXIN-5"/>
    <property type="match status" value="1"/>
</dbReference>
<evidence type="ECO:0000256" key="5">
    <source>
        <dbReference type="ARBA" id="ARBA00022970"/>
    </source>
</evidence>
<evidence type="ECO:0000256" key="4">
    <source>
        <dbReference type="ARBA" id="ARBA00022692"/>
    </source>
</evidence>
<gene>
    <name evidence="10" type="ORF">DD238_005164</name>
</gene>
<evidence type="ECO:0000256" key="6">
    <source>
        <dbReference type="ARBA" id="ARBA00022989"/>
    </source>
</evidence>
<keyword evidence="8 9" id="KW-0472">Membrane</keyword>
<evidence type="ECO:0000256" key="2">
    <source>
        <dbReference type="ARBA" id="ARBA00005974"/>
    </source>
</evidence>
<feature type="transmembrane region" description="Helical" evidence="9">
    <location>
        <begin position="219"/>
        <end position="238"/>
    </location>
</feature>
<keyword evidence="3" id="KW-0813">Transport</keyword>
<reference evidence="10 11" key="1">
    <citation type="submission" date="2018-06" db="EMBL/GenBank/DDBJ databases">
        <title>Comparative genomics of downy mildews reveals potential adaptations to biotrophy.</title>
        <authorList>
            <person name="Fletcher K."/>
            <person name="Klosterman S.J."/>
            <person name="Derevnina L."/>
            <person name="Martin F."/>
            <person name="Koike S."/>
            <person name="Reyes Chin-Wo S."/>
            <person name="Mou B."/>
            <person name="Michelmore R."/>
        </authorList>
    </citation>
    <scope>NUCLEOTIDE SEQUENCE [LARGE SCALE GENOMIC DNA]</scope>
    <source>
        <strain evidence="10 11">R14</strain>
    </source>
</reference>
<evidence type="ECO:0000256" key="9">
    <source>
        <dbReference type="SAM" id="Phobius"/>
    </source>
</evidence>
<evidence type="ECO:0000313" key="11">
    <source>
        <dbReference type="Proteomes" id="UP000282087"/>
    </source>
</evidence>
<keyword evidence="7" id="KW-0496">Mitochondrion</keyword>
<evidence type="ECO:0000256" key="3">
    <source>
        <dbReference type="ARBA" id="ARBA00022448"/>
    </source>
</evidence>
<evidence type="ECO:0000256" key="8">
    <source>
        <dbReference type="ARBA" id="ARBA00023136"/>
    </source>
</evidence>
<keyword evidence="6 9" id="KW-1133">Transmembrane helix</keyword>
<dbReference type="PANTHER" id="PTHR11153">
    <property type="entry name" value="SIDEROFLEXIN"/>
    <property type="match status" value="1"/>
</dbReference>
<dbReference type="GO" id="GO:0005743">
    <property type="term" value="C:mitochondrial inner membrane"/>
    <property type="evidence" value="ECO:0007669"/>
    <property type="project" value="TreeGrafter"/>
</dbReference>
<dbReference type="Proteomes" id="UP000282087">
    <property type="component" value="Unassembled WGS sequence"/>
</dbReference>
<organism evidence="10 11">
    <name type="scientific">Peronospora effusa</name>
    <dbReference type="NCBI Taxonomy" id="542832"/>
    <lineage>
        <taxon>Eukaryota</taxon>
        <taxon>Sar</taxon>
        <taxon>Stramenopiles</taxon>
        <taxon>Oomycota</taxon>
        <taxon>Peronosporomycetes</taxon>
        <taxon>Peronosporales</taxon>
        <taxon>Peronosporaceae</taxon>
        <taxon>Peronospora</taxon>
    </lineage>
</organism>
<evidence type="ECO:0000256" key="7">
    <source>
        <dbReference type="ARBA" id="ARBA00023128"/>
    </source>
</evidence>
<dbReference type="EMBL" id="QLLG01000313">
    <property type="protein sequence ID" value="RMX64411.1"/>
    <property type="molecule type" value="Genomic_DNA"/>
</dbReference>
<comment type="similarity">
    <text evidence="2">Belongs to the sideroflexin family.</text>
</comment>
<dbReference type="GO" id="GO:0015075">
    <property type="term" value="F:monoatomic ion transmembrane transporter activity"/>
    <property type="evidence" value="ECO:0007669"/>
    <property type="project" value="InterPro"/>
</dbReference>
<keyword evidence="11" id="KW-1185">Reference proteome</keyword>
<evidence type="ECO:0000313" key="10">
    <source>
        <dbReference type="EMBL" id="RMX64411.1"/>
    </source>
</evidence>
<feature type="transmembrane region" description="Helical" evidence="9">
    <location>
        <begin position="313"/>
        <end position="331"/>
    </location>
</feature>
<feature type="transmembrane region" description="Helical" evidence="9">
    <location>
        <begin position="274"/>
        <end position="292"/>
    </location>
</feature>
<keyword evidence="5" id="KW-0029">Amino-acid transport</keyword>
<proteinExistence type="inferred from homology"/>